<reference evidence="3 4" key="1">
    <citation type="journal article" date="2012" name="J. Bacteriol.">
        <title>Genome sequence of cold-adapted Pseudomonas mandelii strain JR-1.</title>
        <authorList>
            <person name="Jang S.H."/>
            <person name="Kim J."/>
            <person name="Kim J."/>
            <person name="Hong S."/>
            <person name="Lee C."/>
        </authorList>
    </citation>
    <scope>NUCLEOTIDE SEQUENCE [LARGE SCALE GENOMIC DNA]</scope>
    <source>
        <strain evidence="3 4">JR-1</strain>
    </source>
</reference>
<dbReference type="AlphaFoldDB" id="A0A024E858"/>
<proteinExistence type="inferred from homology"/>
<dbReference type="Pfam" id="PF04909">
    <property type="entry name" value="Amidohydro_2"/>
    <property type="match status" value="1"/>
</dbReference>
<dbReference type="InterPro" id="IPR052350">
    <property type="entry name" value="Metallo-dep_Lactonases"/>
</dbReference>
<dbReference type="OrthoDB" id="9787654at2"/>
<dbReference type="SUPFAM" id="SSF51556">
    <property type="entry name" value="Metallo-dependent hydrolases"/>
    <property type="match status" value="1"/>
</dbReference>
<dbReference type="Proteomes" id="UP000026913">
    <property type="component" value="Chromosome"/>
</dbReference>
<accession>A0A024E858</accession>
<protein>
    <recommendedName>
        <fullName evidence="2">Amidohydrolase-related domain-containing protein</fullName>
    </recommendedName>
</protein>
<evidence type="ECO:0000256" key="1">
    <source>
        <dbReference type="ARBA" id="ARBA00038310"/>
    </source>
</evidence>
<dbReference type="EMBL" id="CP005960">
    <property type="protein sequence ID" value="AHZ69007.1"/>
    <property type="molecule type" value="Genomic_DNA"/>
</dbReference>
<dbReference type="Gene3D" id="3.20.20.140">
    <property type="entry name" value="Metal-dependent hydrolases"/>
    <property type="match status" value="1"/>
</dbReference>
<feature type="domain" description="Amidohydrolase-related" evidence="2">
    <location>
        <begin position="15"/>
        <end position="305"/>
    </location>
</feature>
<dbReference type="PANTHER" id="PTHR43569">
    <property type="entry name" value="AMIDOHYDROLASE"/>
    <property type="match status" value="1"/>
</dbReference>
<dbReference type="KEGG" id="pman:OU5_1928"/>
<dbReference type="RefSeq" id="WP_010462085.1">
    <property type="nucleotide sequence ID" value="NZ_CP005960.1"/>
</dbReference>
<evidence type="ECO:0000313" key="3">
    <source>
        <dbReference type="EMBL" id="AHZ69007.1"/>
    </source>
</evidence>
<comment type="similarity">
    <text evidence="1">Belongs to the metallo-dependent hydrolases superfamily.</text>
</comment>
<gene>
    <name evidence="3" type="ORF">OU5_1928</name>
</gene>
<dbReference type="GO" id="GO:0016787">
    <property type="term" value="F:hydrolase activity"/>
    <property type="evidence" value="ECO:0007669"/>
    <property type="project" value="InterPro"/>
</dbReference>
<dbReference type="InterPro" id="IPR006680">
    <property type="entry name" value="Amidohydro-rel"/>
</dbReference>
<organism evidence="3 4">
    <name type="scientific">Pseudomonas mandelii JR-1</name>
    <dbReference type="NCBI Taxonomy" id="1147786"/>
    <lineage>
        <taxon>Bacteria</taxon>
        <taxon>Pseudomonadati</taxon>
        <taxon>Pseudomonadota</taxon>
        <taxon>Gammaproteobacteria</taxon>
        <taxon>Pseudomonadales</taxon>
        <taxon>Pseudomonadaceae</taxon>
        <taxon>Pseudomonas</taxon>
    </lineage>
</organism>
<dbReference type="PANTHER" id="PTHR43569:SF1">
    <property type="entry name" value="BLL3371 PROTEIN"/>
    <property type="match status" value="1"/>
</dbReference>
<evidence type="ECO:0000313" key="4">
    <source>
        <dbReference type="Proteomes" id="UP000026913"/>
    </source>
</evidence>
<sequence>MAEHLSGEAWNGPIIDAHHHFWDPTINDHPWLAPEANIPFRYGDYSAIKRRYFPEDYFADAGPHRVVQTVYVETEWDPQDPIGETVFIESLTARYGVPNAVVAQAWLDHPDALAVLTEQASFKCVRSVRHKPGGATSPAQVGHVRSLMSDEHWRRSFAALEGLGLHFDLQTPWWNLHEAERLARDFPGTTLILNHAGLPNDRSAEGLAGWRLAMARLAKWPNVQVKISGLGQRGQAWRAKDNAWIVREVIAMFGTDRAMFASNFPVDSLCGSFDDIYSGFKSIVADLPSADQERLFYSNAQRVYRCEPCAVDRQWPEPLRSEA</sequence>
<dbReference type="InterPro" id="IPR032466">
    <property type="entry name" value="Metal_Hydrolase"/>
</dbReference>
<evidence type="ECO:0000259" key="2">
    <source>
        <dbReference type="Pfam" id="PF04909"/>
    </source>
</evidence>
<dbReference type="HOGENOM" id="CLU_044590_3_1_6"/>
<name>A0A024E858_9PSED</name>